<protein>
    <submittedName>
        <fullName evidence="1">Uncharacterized protein</fullName>
    </submittedName>
</protein>
<dbReference type="Proteomes" id="UP000299102">
    <property type="component" value="Unassembled WGS sequence"/>
</dbReference>
<name>A0A4C1VNR3_EUMVA</name>
<comment type="caution">
    <text evidence="1">The sequence shown here is derived from an EMBL/GenBank/DDBJ whole genome shotgun (WGS) entry which is preliminary data.</text>
</comment>
<gene>
    <name evidence="1" type="ORF">EVAR_32448_1</name>
</gene>
<dbReference type="EMBL" id="BGZK01000367">
    <property type="protein sequence ID" value="GBP39514.1"/>
    <property type="molecule type" value="Genomic_DNA"/>
</dbReference>
<sequence length="106" mass="11745">MCLGGYVKLLVSAEVIAMVMMDSNPHRNSAERLRRKTFDLEQEHHESLGMDVELIDSHLVPTFVIDRSTVLDFYLRSAFHSDPDPVLGAALCPAFGSATDLNQARG</sequence>
<keyword evidence="2" id="KW-1185">Reference proteome</keyword>
<reference evidence="1 2" key="1">
    <citation type="journal article" date="2019" name="Commun. Biol.">
        <title>The bagworm genome reveals a unique fibroin gene that provides high tensile strength.</title>
        <authorList>
            <person name="Kono N."/>
            <person name="Nakamura H."/>
            <person name="Ohtoshi R."/>
            <person name="Tomita M."/>
            <person name="Numata K."/>
            <person name="Arakawa K."/>
        </authorList>
    </citation>
    <scope>NUCLEOTIDE SEQUENCE [LARGE SCALE GENOMIC DNA]</scope>
</reference>
<evidence type="ECO:0000313" key="2">
    <source>
        <dbReference type="Proteomes" id="UP000299102"/>
    </source>
</evidence>
<dbReference type="AlphaFoldDB" id="A0A4C1VNR3"/>
<organism evidence="1 2">
    <name type="scientific">Eumeta variegata</name>
    <name type="common">Bagworm moth</name>
    <name type="synonym">Eumeta japonica</name>
    <dbReference type="NCBI Taxonomy" id="151549"/>
    <lineage>
        <taxon>Eukaryota</taxon>
        <taxon>Metazoa</taxon>
        <taxon>Ecdysozoa</taxon>
        <taxon>Arthropoda</taxon>
        <taxon>Hexapoda</taxon>
        <taxon>Insecta</taxon>
        <taxon>Pterygota</taxon>
        <taxon>Neoptera</taxon>
        <taxon>Endopterygota</taxon>
        <taxon>Lepidoptera</taxon>
        <taxon>Glossata</taxon>
        <taxon>Ditrysia</taxon>
        <taxon>Tineoidea</taxon>
        <taxon>Psychidae</taxon>
        <taxon>Oiketicinae</taxon>
        <taxon>Eumeta</taxon>
    </lineage>
</organism>
<proteinExistence type="predicted"/>
<evidence type="ECO:0000313" key="1">
    <source>
        <dbReference type="EMBL" id="GBP39514.1"/>
    </source>
</evidence>
<accession>A0A4C1VNR3</accession>